<sequence>MRPKQNLSKYEQLQKENIVQNNEKMIELGLRSRNQVSDVKYYIYFIHKSLHR</sequence>
<accession>A0A0K2VL76</accession>
<dbReference type="AlphaFoldDB" id="A0A0K2VL76"/>
<dbReference type="EMBL" id="HACA01033380">
    <property type="protein sequence ID" value="CDW50741.1"/>
    <property type="molecule type" value="Transcribed_RNA"/>
</dbReference>
<reference evidence="1" key="1">
    <citation type="submission" date="2014-05" db="EMBL/GenBank/DDBJ databases">
        <authorList>
            <person name="Chronopoulou M."/>
        </authorList>
    </citation>
    <scope>NUCLEOTIDE SEQUENCE</scope>
    <source>
        <tissue evidence="1">Whole organism</tissue>
    </source>
</reference>
<name>A0A0K2VL76_LEPSM</name>
<protein>
    <submittedName>
        <fullName evidence="1">Uncharacterized protein</fullName>
    </submittedName>
</protein>
<proteinExistence type="predicted"/>
<organism evidence="1">
    <name type="scientific">Lepeophtheirus salmonis</name>
    <name type="common">Salmon louse</name>
    <name type="synonym">Caligus salmonis</name>
    <dbReference type="NCBI Taxonomy" id="72036"/>
    <lineage>
        <taxon>Eukaryota</taxon>
        <taxon>Metazoa</taxon>
        <taxon>Ecdysozoa</taxon>
        <taxon>Arthropoda</taxon>
        <taxon>Crustacea</taxon>
        <taxon>Multicrustacea</taxon>
        <taxon>Hexanauplia</taxon>
        <taxon>Copepoda</taxon>
        <taxon>Siphonostomatoida</taxon>
        <taxon>Caligidae</taxon>
        <taxon>Lepeophtheirus</taxon>
    </lineage>
</organism>
<evidence type="ECO:0000313" key="1">
    <source>
        <dbReference type="EMBL" id="CDW50741.1"/>
    </source>
</evidence>